<name>A0ABW3PQV0_9BACL</name>
<comment type="caution">
    <text evidence="1">The sequence shown here is derived from an EMBL/GenBank/DDBJ whole genome shotgun (WGS) entry which is preliminary data.</text>
</comment>
<sequence>MNETEIQEMKRLAIDELAPFPTFAVNNVRVYKEVESNKYVPFADIPLGISAK</sequence>
<proteinExistence type="predicted"/>
<evidence type="ECO:0000313" key="2">
    <source>
        <dbReference type="Proteomes" id="UP001597169"/>
    </source>
</evidence>
<gene>
    <name evidence="1" type="ORF">ACFQ3J_15125</name>
</gene>
<organism evidence="1 2">
    <name type="scientific">Paenibacillus provencensis</name>
    <dbReference type="NCBI Taxonomy" id="441151"/>
    <lineage>
        <taxon>Bacteria</taxon>
        <taxon>Bacillati</taxon>
        <taxon>Bacillota</taxon>
        <taxon>Bacilli</taxon>
        <taxon>Bacillales</taxon>
        <taxon>Paenibacillaceae</taxon>
        <taxon>Paenibacillus</taxon>
    </lineage>
</organism>
<keyword evidence="2" id="KW-1185">Reference proteome</keyword>
<reference evidence="2" key="1">
    <citation type="journal article" date="2019" name="Int. J. Syst. Evol. Microbiol.">
        <title>The Global Catalogue of Microorganisms (GCM) 10K type strain sequencing project: providing services to taxonomists for standard genome sequencing and annotation.</title>
        <authorList>
            <consortium name="The Broad Institute Genomics Platform"/>
            <consortium name="The Broad Institute Genome Sequencing Center for Infectious Disease"/>
            <person name="Wu L."/>
            <person name="Ma J."/>
        </authorList>
    </citation>
    <scope>NUCLEOTIDE SEQUENCE [LARGE SCALE GENOMIC DNA]</scope>
    <source>
        <strain evidence="2">CCUG 53519</strain>
    </source>
</reference>
<dbReference type="RefSeq" id="WP_251582460.1">
    <property type="nucleotide sequence ID" value="NZ_JBHTKX010000001.1"/>
</dbReference>
<dbReference type="EMBL" id="JBHTKX010000001">
    <property type="protein sequence ID" value="MFD1129504.1"/>
    <property type="molecule type" value="Genomic_DNA"/>
</dbReference>
<dbReference type="Proteomes" id="UP001597169">
    <property type="component" value="Unassembled WGS sequence"/>
</dbReference>
<protein>
    <submittedName>
        <fullName evidence="1">Uncharacterized protein</fullName>
    </submittedName>
</protein>
<evidence type="ECO:0000313" key="1">
    <source>
        <dbReference type="EMBL" id="MFD1129504.1"/>
    </source>
</evidence>
<accession>A0ABW3PQV0</accession>